<evidence type="ECO:0000256" key="2">
    <source>
        <dbReference type="ARBA" id="ARBA00022692"/>
    </source>
</evidence>
<dbReference type="SUPFAM" id="SSF161098">
    <property type="entry name" value="MetI-like"/>
    <property type="match status" value="1"/>
</dbReference>
<keyword evidence="9" id="KW-1185">Reference proteome</keyword>
<feature type="transmembrane region" description="Helical" evidence="5">
    <location>
        <begin position="81"/>
        <end position="105"/>
    </location>
</feature>
<accession>A0A6C7DXC8</accession>
<dbReference type="InterPro" id="IPR011864">
    <property type="entry name" value="Phosphate_PstC"/>
</dbReference>
<feature type="transmembrane region" description="Helical" evidence="5">
    <location>
        <begin position="125"/>
        <end position="143"/>
    </location>
</feature>
<keyword evidence="5" id="KW-0813">Transport</keyword>
<keyword evidence="3 5" id="KW-1133">Transmembrane helix</keyword>
<proteinExistence type="inferred from homology"/>
<reference evidence="8 9" key="1">
    <citation type="journal article" date="2013" name="Int. J. Syst. Evol. Microbiol.">
        <title>Ilumatobacter nonamiense sp. nov. and Ilumatobacter coccineum sp. nov., isolated from seashore sand.</title>
        <authorList>
            <person name="Matsumoto A."/>
            <person name="Kasai H."/>
            <person name="Matsuo Y."/>
            <person name="Shizuri Y."/>
            <person name="Ichikawa N."/>
            <person name="Fujita N."/>
            <person name="Omura S."/>
            <person name="Takahashi Y."/>
        </authorList>
    </citation>
    <scope>NUCLEOTIDE SEQUENCE [LARGE SCALE GENOMIC DNA]</scope>
    <source>
        <strain evidence="9">NBRC 103263 / KCTC 29153 / YM16-304</strain>
    </source>
</reference>
<feature type="transmembrane region" description="Helical" evidence="5">
    <location>
        <begin position="206"/>
        <end position="227"/>
    </location>
</feature>
<sequence>MSSPVPITIEQLETPGRRHAREIIIKGAAFLAALVSVLISVLIVFSLFREAWTFMSQIEWAKTWGEIGWFPRRGIYDVPTLLVSSLIVTAVAMIVAMPIGLGAAIYLSEYAKPKVRKILKPTLEILAGIPSVVLGFFALTFLAPNVVARIGGDAGGSLMAAGMGVGILSIPLVASISEDAMRSVPRELREASAGLGARKVTTTTRVVLPAAVSGLVAAFIVAVSRAIGETMVVFLAGGATDAAIFNSSPFDGGLTMTAAMASLASGTDSVVGEGLTFQSLYFVGLMLFLITLVLNIIGNSFVARVREKY</sequence>
<gene>
    <name evidence="8" type="primary">pstC</name>
    <name evidence="8" type="ORF">YM304_07700</name>
</gene>
<dbReference type="NCBIfam" id="TIGR02138">
    <property type="entry name" value="phosphate_pstC"/>
    <property type="match status" value="1"/>
</dbReference>
<comment type="function">
    <text evidence="6">Part of the binding-protein-dependent transport system for phosphate; probably responsible for the translocation of the substrate across the membrane.</text>
</comment>
<dbReference type="PROSITE" id="PS50928">
    <property type="entry name" value="ABC_TM1"/>
    <property type="match status" value="1"/>
</dbReference>
<feature type="transmembrane region" description="Helical" evidence="5">
    <location>
        <begin position="155"/>
        <end position="176"/>
    </location>
</feature>
<dbReference type="PANTHER" id="PTHR42727">
    <property type="entry name" value="PHOSPHATE TRANSPORT SYSTEM PERMEASE PROTEIN"/>
    <property type="match status" value="1"/>
</dbReference>
<dbReference type="PANTHER" id="PTHR42727:SF1">
    <property type="entry name" value="PHOSPHATE TRANSPORT SYSTEM PERMEASE"/>
    <property type="match status" value="1"/>
</dbReference>
<keyword evidence="6" id="KW-1003">Cell membrane</keyword>
<feature type="domain" description="ABC transmembrane type-1" evidence="7">
    <location>
        <begin position="82"/>
        <end position="298"/>
    </location>
</feature>
<evidence type="ECO:0000256" key="6">
    <source>
        <dbReference type="RuleBase" id="RU363054"/>
    </source>
</evidence>
<dbReference type="KEGG" id="aym:YM304_07700"/>
<keyword evidence="2 5" id="KW-0812">Transmembrane</keyword>
<comment type="similarity">
    <text evidence="6">Belongs to the binding-protein-dependent transport system permease family. CysTW subfamily.</text>
</comment>
<evidence type="ECO:0000256" key="3">
    <source>
        <dbReference type="ARBA" id="ARBA00022989"/>
    </source>
</evidence>
<organism evidence="8 9">
    <name type="scientific">Ilumatobacter coccineus (strain NBRC 103263 / KCTC 29153 / YM16-304)</name>
    <dbReference type="NCBI Taxonomy" id="1313172"/>
    <lineage>
        <taxon>Bacteria</taxon>
        <taxon>Bacillati</taxon>
        <taxon>Actinomycetota</taxon>
        <taxon>Acidimicrobiia</taxon>
        <taxon>Acidimicrobiales</taxon>
        <taxon>Ilumatobacteraceae</taxon>
        <taxon>Ilumatobacter</taxon>
    </lineage>
</organism>
<dbReference type="CDD" id="cd06261">
    <property type="entry name" value="TM_PBP2"/>
    <property type="match status" value="1"/>
</dbReference>
<name>A0A6C7DXC8_ILUCY</name>
<dbReference type="GO" id="GO:0005315">
    <property type="term" value="F:phosphate transmembrane transporter activity"/>
    <property type="evidence" value="ECO:0007669"/>
    <property type="project" value="InterPro"/>
</dbReference>
<evidence type="ECO:0000256" key="1">
    <source>
        <dbReference type="ARBA" id="ARBA00004141"/>
    </source>
</evidence>
<dbReference type="InterPro" id="IPR035906">
    <property type="entry name" value="MetI-like_sf"/>
</dbReference>
<protein>
    <recommendedName>
        <fullName evidence="6">Phosphate transport system permease protein</fullName>
    </recommendedName>
</protein>
<dbReference type="RefSeq" id="WP_015440332.1">
    <property type="nucleotide sequence ID" value="NC_020520.1"/>
</dbReference>
<dbReference type="AlphaFoldDB" id="A0A6C7DXC8"/>
<dbReference type="EMBL" id="AP012057">
    <property type="protein sequence ID" value="BAN01084.1"/>
    <property type="molecule type" value="Genomic_DNA"/>
</dbReference>
<feature type="transmembrane region" description="Helical" evidence="5">
    <location>
        <begin position="27"/>
        <end position="48"/>
    </location>
</feature>
<keyword evidence="6" id="KW-0592">Phosphate transport</keyword>
<evidence type="ECO:0000259" key="7">
    <source>
        <dbReference type="PROSITE" id="PS50928"/>
    </source>
</evidence>
<evidence type="ECO:0000256" key="4">
    <source>
        <dbReference type="ARBA" id="ARBA00023136"/>
    </source>
</evidence>
<keyword evidence="4 5" id="KW-0472">Membrane</keyword>
<comment type="subcellular location">
    <subcellularLocation>
        <location evidence="5">Cell membrane</location>
        <topology evidence="5">Multi-pass membrane protein</topology>
    </subcellularLocation>
    <subcellularLocation>
        <location evidence="1">Membrane</location>
        <topology evidence="1">Multi-pass membrane protein</topology>
    </subcellularLocation>
</comment>
<evidence type="ECO:0000256" key="5">
    <source>
        <dbReference type="RuleBase" id="RU363032"/>
    </source>
</evidence>
<dbReference type="Gene3D" id="1.10.3720.10">
    <property type="entry name" value="MetI-like"/>
    <property type="match status" value="1"/>
</dbReference>
<dbReference type="GO" id="GO:0006817">
    <property type="term" value="P:phosphate ion transport"/>
    <property type="evidence" value="ECO:0007669"/>
    <property type="project" value="UniProtKB-KW"/>
</dbReference>
<evidence type="ECO:0000313" key="9">
    <source>
        <dbReference type="Proteomes" id="UP000011863"/>
    </source>
</evidence>
<evidence type="ECO:0000313" key="8">
    <source>
        <dbReference type="EMBL" id="BAN01084.1"/>
    </source>
</evidence>
<feature type="transmembrane region" description="Helical" evidence="5">
    <location>
        <begin position="280"/>
        <end position="302"/>
    </location>
</feature>
<dbReference type="Proteomes" id="UP000011863">
    <property type="component" value="Chromosome"/>
</dbReference>
<dbReference type="Pfam" id="PF00528">
    <property type="entry name" value="BPD_transp_1"/>
    <property type="match status" value="1"/>
</dbReference>
<dbReference type="GO" id="GO:0005886">
    <property type="term" value="C:plasma membrane"/>
    <property type="evidence" value="ECO:0007669"/>
    <property type="project" value="UniProtKB-SubCell"/>
</dbReference>
<dbReference type="InterPro" id="IPR000515">
    <property type="entry name" value="MetI-like"/>
</dbReference>